<evidence type="ECO:0000313" key="2">
    <source>
        <dbReference type="Proteomes" id="UP000261520"/>
    </source>
</evidence>
<dbReference type="Proteomes" id="UP000261520">
    <property type="component" value="Unplaced"/>
</dbReference>
<reference evidence="1" key="2">
    <citation type="submission" date="2025-09" db="UniProtKB">
        <authorList>
            <consortium name="Ensembl"/>
        </authorList>
    </citation>
    <scope>IDENTIFICATION</scope>
</reference>
<reference evidence="1" key="1">
    <citation type="submission" date="2025-08" db="UniProtKB">
        <authorList>
            <consortium name="Ensembl"/>
        </authorList>
    </citation>
    <scope>IDENTIFICATION</scope>
</reference>
<evidence type="ECO:0000313" key="1">
    <source>
        <dbReference type="Ensembl" id="ENSPMGP00000001644.1"/>
    </source>
</evidence>
<accession>A0A3B3ZAS5</accession>
<dbReference type="AlphaFoldDB" id="A0A3B3ZAS5"/>
<organism evidence="1 2">
    <name type="scientific">Periophthalmus magnuspinnatus</name>
    <dbReference type="NCBI Taxonomy" id="409849"/>
    <lineage>
        <taxon>Eukaryota</taxon>
        <taxon>Metazoa</taxon>
        <taxon>Chordata</taxon>
        <taxon>Craniata</taxon>
        <taxon>Vertebrata</taxon>
        <taxon>Euteleostomi</taxon>
        <taxon>Actinopterygii</taxon>
        <taxon>Neopterygii</taxon>
        <taxon>Teleostei</taxon>
        <taxon>Neoteleostei</taxon>
        <taxon>Acanthomorphata</taxon>
        <taxon>Gobiaria</taxon>
        <taxon>Gobiiformes</taxon>
        <taxon>Gobioidei</taxon>
        <taxon>Gobiidae</taxon>
        <taxon>Oxudercinae</taxon>
        <taxon>Periophthalmus</taxon>
    </lineage>
</organism>
<proteinExistence type="predicted"/>
<evidence type="ECO:0008006" key="3">
    <source>
        <dbReference type="Google" id="ProtNLM"/>
    </source>
</evidence>
<protein>
    <recommendedName>
        <fullName evidence="3">Reverse transcriptase domain-containing protein</fullName>
    </recommendedName>
</protein>
<keyword evidence="2" id="KW-1185">Reference proteome</keyword>
<dbReference type="Ensembl" id="ENSPMGT00000001750.1">
    <property type="protein sequence ID" value="ENSPMGP00000001644.1"/>
    <property type="gene ID" value="ENSPMGG00000001467.1"/>
</dbReference>
<name>A0A3B3ZAS5_9GOBI</name>
<sequence>MPLTCGVPQGSILGPLLFNLYICIHCNTMEHSGQSNYISMETSKNRYPVHHERRGFQKMCLTSVVTEPCREGSSSSTLWIRPRRVKPTL</sequence>